<evidence type="ECO:0000256" key="8">
    <source>
        <dbReference type="ARBA" id="ARBA00023136"/>
    </source>
</evidence>
<evidence type="ECO:0000256" key="12">
    <source>
        <dbReference type="SAM" id="Phobius"/>
    </source>
</evidence>
<keyword evidence="6" id="KW-0256">Endoplasmic reticulum</keyword>
<evidence type="ECO:0000313" key="13">
    <source>
        <dbReference type="EMBL" id="SZX60792.1"/>
    </source>
</evidence>
<organism evidence="13 14">
    <name type="scientific">Tetradesmus obliquus</name>
    <name type="common">Green alga</name>
    <name type="synonym">Acutodesmus obliquus</name>
    <dbReference type="NCBI Taxonomy" id="3088"/>
    <lineage>
        <taxon>Eukaryota</taxon>
        <taxon>Viridiplantae</taxon>
        <taxon>Chlorophyta</taxon>
        <taxon>core chlorophytes</taxon>
        <taxon>Chlorophyceae</taxon>
        <taxon>CS clade</taxon>
        <taxon>Sphaeropleales</taxon>
        <taxon>Scenedesmaceae</taxon>
        <taxon>Tetradesmus</taxon>
    </lineage>
</organism>
<dbReference type="AlphaFoldDB" id="A0A383V7Q4"/>
<feature type="compositionally biased region" description="Basic and acidic residues" evidence="11">
    <location>
        <begin position="20"/>
        <end position="31"/>
    </location>
</feature>
<dbReference type="PANTHER" id="PTHR13448">
    <property type="entry name" value="TRANSMEMBRANE PROTEIN 214"/>
    <property type="match status" value="1"/>
</dbReference>
<keyword evidence="14" id="KW-1185">Reference proteome</keyword>
<comment type="similarity">
    <text evidence="2">Belongs to the TMEM214 family.</text>
</comment>
<evidence type="ECO:0000256" key="6">
    <source>
        <dbReference type="ARBA" id="ARBA00022824"/>
    </source>
</evidence>
<evidence type="ECO:0000256" key="2">
    <source>
        <dbReference type="ARBA" id="ARBA00007984"/>
    </source>
</evidence>
<feature type="compositionally biased region" description="Basic and acidic residues" evidence="11">
    <location>
        <begin position="44"/>
        <end position="59"/>
    </location>
</feature>
<evidence type="ECO:0000256" key="4">
    <source>
        <dbReference type="ARBA" id="ARBA00022692"/>
    </source>
</evidence>
<feature type="compositionally biased region" description="Basic residues" evidence="11">
    <location>
        <begin position="8"/>
        <end position="19"/>
    </location>
</feature>
<feature type="compositionally biased region" description="Low complexity" evidence="11">
    <location>
        <begin position="94"/>
        <end position="104"/>
    </location>
</feature>
<dbReference type="STRING" id="3088.A0A383V7Q4"/>
<sequence>MDDDWHTVHTRTKDKKQRQKEKQEEKQDEPASKAASTAADPFAEFDRAFAEKAAQKEQQQRNAFAELGVHEAPAAAPAEQGGTEEEWGSSADEAVQPSSAAPARAAKKQKPKPVRKPKLTVAQVAAGVDVGSLLHWMAEAQLRYSTNETAQVEALSDRLLVLFREAHFDLGGLLAGQQGLQQASQQPICDMPHPLMNALASFVASVGEGALAAVVAPLTAAVVADVAAAAAAGSGGAAAAASAGKSKAGLLVMLAVILRTRPQVLVQASGQMRAAGGQLSGPGRLPVLLWVINQAALAEPAVGVAVWVRVLLPQLLGISNLPSAAAATAGNQKHSSGSSNSSNSSGAAAEQVKPLEASLQGPAVDFVTGLLEELDVPVGDAAGSSAGGVKSIVAAEEGADVACEDAGAVPTVPGAAVEALSRSMAGKLAAATASSAESKKSAAARAGGGSAAAAAAALAPLLPSLAALAAGSSCPAQYGDWLLLALESAALSDAAPGAGDALVMRSAAHAVACLQGSAACFSLWESKHKSSLRGSARILAALQQRPALLQPLLSTPRAAASLQQLLAALPARHHTFLATSKGGWQGACARVADDACSKLARKLPRGRFRGGAAAAGGGGSSVATVLGLVVLLVGLVVVLGLYRLEVAGIVQAYAGKDAAQQLDAAVLAPLAVGLQQLAPFVQQAQQAAAPLLEPLRPVFAAVGQQVERAVAYVQQQLDLVDEVARKNPDVDISLFED</sequence>
<feature type="compositionally biased region" description="Low complexity" evidence="11">
    <location>
        <begin position="335"/>
        <end position="349"/>
    </location>
</feature>
<gene>
    <name evidence="13" type="ORF">BQ4739_LOCUS1325</name>
</gene>
<comment type="subcellular location">
    <subcellularLocation>
        <location evidence="1">Endoplasmic reticulum membrane</location>
        <topology evidence="1">Multi-pass membrane protein</topology>
    </subcellularLocation>
</comment>
<feature type="compositionally biased region" description="Low complexity" evidence="11">
    <location>
        <begin position="71"/>
        <end position="81"/>
    </location>
</feature>
<comment type="function">
    <text evidence="10">Critical mediator, in cooperation with CASP4, of endoplasmic reticulum-stress induced apoptosis. Required or the activation of CASP4 following endoplasmic reticulum stress.</text>
</comment>
<evidence type="ECO:0000256" key="9">
    <source>
        <dbReference type="ARBA" id="ARBA00023180"/>
    </source>
</evidence>
<protein>
    <submittedName>
        <fullName evidence="13">Uncharacterized protein</fullName>
    </submittedName>
</protein>
<feature type="compositionally biased region" description="Basic residues" evidence="11">
    <location>
        <begin position="105"/>
        <end position="118"/>
    </location>
</feature>
<comment type="subunit">
    <text evidence="3">Constitutively interacts with CASP4; required for the localization of procaspase 4 to the ER.</text>
</comment>
<evidence type="ECO:0000256" key="7">
    <source>
        <dbReference type="ARBA" id="ARBA00022989"/>
    </source>
</evidence>
<dbReference type="GO" id="GO:0005789">
    <property type="term" value="C:endoplasmic reticulum membrane"/>
    <property type="evidence" value="ECO:0007669"/>
    <property type="project" value="UniProtKB-SubCell"/>
</dbReference>
<dbReference type="PANTHER" id="PTHR13448:SF0">
    <property type="entry name" value="TRANSMEMBRANE PROTEIN 214"/>
    <property type="match status" value="1"/>
</dbReference>
<evidence type="ECO:0000256" key="10">
    <source>
        <dbReference type="ARBA" id="ARBA00024938"/>
    </source>
</evidence>
<dbReference type="EMBL" id="FNXT01000103">
    <property type="protein sequence ID" value="SZX60792.1"/>
    <property type="molecule type" value="Genomic_DNA"/>
</dbReference>
<dbReference type="Proteomes" id="UP000256970">
    <property type="component" value="Unassembled WGS sequence"/>
</dbReference>
<keyword evidence="4 12" id="KW-0812">Transmembrane</keyword>
<evidence type="ECO:0000256" key="1">
    <source>
        <dbReference type="ARBA" id="ARBA00004477"/>
    </source>
</evidence>
<keyword evidence="7 12" id="KW-1133">Transmembrane helix</keyword>
<feature type="transmembrane region" description="Helical" evidence="12">
    <location>
        <begin position="622"/>
        <end position="642"/>
    </location>
</feature>
<keyword evidence="5" id="KW-0053">Apoptosis</keyword>
<evidence type="ECO:0000256" key="3">
    <source>
        <dbReference type="ARBA" id="ARBA00011720"/>
    </source>
</evidence>
<accession>A0A383V7Q4</accession>
<evidence type="ECO:0000313" key="14">
    <source>
        <dbReference type="Proteomes" id="UP000256970"/>
    </source>
</evidence>
<evidence type="ECO:0000256" key="5">
    <source>
        <dbReference type="ARBA" id="ARBA00022703"/>
    </source>
</evidence>
<keyword evidence="8 12" id="KW-0472">Membrane</keyword>
<dbReference type="GO" id="GO:0005794">
    <property type="term" value="C:Golgi apparatus"/>
    <property type="evidence" value="ECO:0007669"/>
    <property type="project" value="TreeGrafter"/>
</dbReference>
<feature type="region of interest" description="Disordered" evidence="11">
    <location>
        <begin position="1"/>
        <end position="118"/>
    </location>
</feature>
<name>A0A383V7Q4_TETOB</name>
<dbReference type="InterPro" id="IPR019308">
    <property type="entry name" value="TMEM214"/>
</dbReference>
<keyword evidence="9" id="KW-0325">Glycoprotein</keyword>
<evidence type="ECO:0000256" key="11">
    <source>
        <dbReference type="SAM" id="MobiDB-lite"/>
    </source>
</evidence>
<reference evidence="13 14" key="1">
    <citation type="submission" date="2016-10" db="EMBL/GenBank/DDBJ databases">
        <authorList>
            <person name="Cai Z."/>
        </authorList>
    </citation>
    <scope>NUCLEOTIDE SEQUENCE [LARGE SCALE GENOMIC DNA]</scope>
</reference>
<feature type="region of interest" description="Disordered" evidence="11">
    <location>
        <begin position="329"/>
        <end position="354"/>
    </location>
</feature>
<proteinExistence type="inferred from homology"/>